<comment type="caution">
    <text evidence="1">The sequence shown here is derived from an EMBL/GenBank/DDBJ whole genome shotgun (WGS) entry which is preliminary data.</text>
</comment>
<sequence length="89" mass="10071">MKVEQDRRPIAVDIRLDALSGTEWRVCDRRVAESDHLSILGFIELRNGHFEVTAMSSPGDRVIFDSMGEARQSFASQDATLIHREQTVV</sequence>
<organism evidence="1 2">
    <name type="scientific">Conyzicola lurida</name>
    <dbReference type="NCBI Taxonomy" id="1172621"/>
    <lineage>
        <taxon>Bacteria</taxon>
        <taxon>Bacillati</taxon>
        <taxon>Actinomycetota</taxon>
        <taxon>Actinomycetes</taxon>
        <taxon>Micrococcales</taxon>
        <taxon>Microbacteriaceae</taxon>
        <taxon>Conyzicola</taxon>
    </lineage>
</organism>
<name>A0A841AMW0_9MICO</name>
<proteinExistence type="predicted"/>
<dbReference type="Proteomes" id="UP000536685">
    <property type="component" value="Unassembled WGS sequence"/>
</dbReference>
<reference evidence="1 2" key="1">
    <citation type="submission" date="2020-08" db="EMBL/GenBank/DDBJ databases">
        <title>Sequencing the genomes of 1000 actinobacteria strains.</title>
        <authorList>
            <person name="Klenk H.-P."/>
        </authorList>
    </citation>
    <scope>NUCLEOTIDE SEQUENCE [LARGE SCALE GENOMIC DNA]</scope>
    <source>
        <strain evidence="1 2">DSM 105784</strain>
    </source>
</reference>
<accession>A0A841AMW0</accession>
<protein>
    <submittedName>
        <fullName evidence="1">Uncharacterized protein</fullName>
    </submittedName>
</protein>
<keyword evidence="2" id="KW-1185">Reference proteome</keyword>
<dbReference type="AlphaFoldDB" id="A0A841AMW0"/>
<gene>
    <name evidence="1" type="ORF">HD599_001991</name>
</gene>
<dbReference type="EMBL" id="JACHMJ010000001">
    <property type="protein sequence ID" value="MBB5843668.1"/>
    <property type="molecule type" value="Genomic_DNA"/>
</dbReference>
<evidence type="ECO:0000313" key="1">
    <source>
        <dbReference type="EMBL" id="MBB5843668.1"/>
    </source>
</evidence>
<evidence type="ECO:0000313" key="2">
    <source>
        <dbReference type="Proteomes" id="UP000536685"/>
    </source>
</evidence>